<accession>A0ABR1GG51</accession>
<protein>
    <recommendedName>
        <fullName evidence="4">PDZ domain-containing protein</fullName>
    </recommendedName>
</protein>
<name>A0ABR1GG51_AURAN</name>
<evidence type="ECO:0008006" key="4">
    <source>
        <dbReference type="Google" id="ProtNLM"/>
    </source>
</evidence>
<evidence type="ECO:0000313" key="3">
    <source>
        <dbReference type="Proteomes" id="UP001363151"/>
    </source>
</evidence>
<feature type="compositionally biased region" description="Pro residues" evidence="1">
    <location>
        <begin position="49"/>
        <end position="60"/>
    </location>
</feature>
<keyword evidence="3" id="KW-1185">Reference proteome</keyword>
<proteinExistence type="predicted"/>
<reference evidence="2 3" key="1">
    <citation type="submission" date="2024-03" db="EMBL/GenBank/DDBJ databases">
        <title>Aureococcus anophagefferens CCMP1851 and Kratosvirus quantuckense: Draft genome of a second virus-susceptible host strain in the model system.</title>
        <authorList>
            <person name="Chase E."/>
            <person name="Truchon A.R."/>
            <person name="Schepens W."/>
            <person name="Wilhelm S.W."/>
        </authorList>
    </citation>
    <scope>NUCLEOTIDE SEQUENCE [LARGE SCALE GENOMIC DNA]</scope>
    <source>
        <strain evidence="2 3">CCMP1851</strain>
    </source>
</reference>
<feature type="region of interest" description="Disordered" evidence="1">
    <location>
        <begin position="40"/>
        <end position="83"/>
    </location>
</feature>
<gene>
    <name evidence="2" type="ORF">SO694_00135056</name>
</gene>
<dbReference type="EMBL" id="JBBJCI010000014">
    <property type="protein sequence ID" value="KAK7254878.1"/>
    <property type="molecule type" value="Genomic_DNA"/>
</dbReference>
<organism evidence="2 3">
    <name type="scientific">Aureococcus anophagefferens</name>
    <name type="common">Harmful bloom alga</name>
    <dbReference type="NCBI Taxonomy" id="44056"/>
    <lineage>
        <taxon>Eukaryota</taxon>
        <taxon>Sar</taxon>
        <taxon>Stramenopiles</taxon>
        <taxon>Ochrophyta</taxon>
        <taxon>Pelagophyceae</taxon>
        <taxon>Pelagomonadales</taxon>
        <taxon>Pelagomonadaceae</taxon>
        <taxon>Aureococcus</taxon>
    </lineage>
</organism>
<dbReference type="Proteomes" id="UP001363151">
    <property type="component" value="Unassembled WGS sequence"/>
</dbReference>
<evidence type="ECO:0000256" key="1">
    <source>
        <dbReference type="SAM" id="MobiDB-lite"/>
    </source>
</evidence>
<sequence length="196" mass="21587">MEDFGPHHEIKMGKRQKEELAKTCSRFLDGEHIMRLRRTCAGSTACPRRPTPPSRAPPRPAARRAAAPRPRPADGRRAAPRWARDAGAPWTEWYLWRPTPDAAFDAAEVAVALEPTLRVDLAKLDMLPDTPVPGLSGLPVALDVVDAKRGVVDDDDWLRSGDVLVGLDGAPLENGVDACVQINRWFGTSRPNFEIL</sequence>
<comment type="caution">
    <text evidence="2">The sequence shown here is derived from an EMBL/GenBank/DDBJ whole genome shotgun (WGS) entry which is preliminary data.</text>
</comment>
<evidence type="ECO:0000313" key="2">
    <source>
        <dbReference type="EMBL" id="KAK7254878.1"/>
    </source>
</evidence>